<dbReference type="Proteomes" id="UP000462212">
    <property type="component" value="Unassembled WGS sequence"/>
</dbReference>
<dbReference type="PROSITE" id="PS00061">
    <property type="entry name" value="ADH_SHORT"/>
    <property type="match status" value="1"/>
</dbReference>
<keyword evidence="2" id="KW-0521">NADP</keyword>
<proteinExistence type="inferred from homology"/>
<dbReference type="InterPro" id="IPR029058">
    <property type="entry name" value="AB_hydrolase_fold"/>
</dbReference>
<organism evidence="4 5">
    <name type="scientific">Lachnellula subtilissima</name>
    <dbReference type="NCBI Taxonomy" id="602034"/>
    <lineage>
        <taxon>Eukaryota</taxon>
        <taxon>Fungi</taxon>
        <taxon>Dikarya</taxon>
        <taxon>Ascomycota</taxon>
        <taxon>Pezizomycotina</taxon>
        <taxon>Leotiomycetes</taxon>
        <taxon>Helotiales</taxon>
        <taxon>Lachnaceae</taxon>
        <taxon>Lachnellula</taxon>
    </lineage>
</organism>
<dbReference type="InterPro" id="IPR020904">
    <property type="entry name" value="Sc_DH/Rdtase_CS"/>
</dbReference>
<sequence>MSPPRRDISFKTTDGLELRGWFYPAGNKAPTVILSHGLTGIKELFLDAFTARFQAAGFASIVYDCRNFGASDGLPRYEVDAFHQIEDYHDAITFATTLTEVDPERIAIWGSSYSGGNVIQAAAVDRRAKAVIAQVPFVSGNSNAPTLMPIMPAILADRAGIAAGRAGEIVSVVASSLDEAESRASTSILPEADAYKFFVHSTLPNGVKWENKITLQSLFKLLKNEPRAYIHLISPTPFLMVVAEEDTAVHVPTQLAAFGEAGEPKELFFMAKTGHFDPYSGPAFDVNVERQIRFLKILEGRVAIVTGSSSGVGRAIAIALASEGASVICSDLTPELRLGGYEVVTAPTHEVIAKTGTAIFRKTDVGSPEDMESLVASAISEFGRLDILVNNAGIFCGQNRIAEESVEAFDKTMAINTRGTFLGMKYAIAQMMKQEPRSSGDRGWIVNISSIGGVVGLSMEPSYCASKGAVTNLTRQVALDYAPDKIHINGVCPGFLKTAMVRSALEDPALHEELHNASPWPHLGLPEDVAKAVLFLCGDGASWMTGVML</sequence>
<dbReference type="AlphaFoldDB" id="A0A8H8UCI8"/>
<dbReference type="PRINTS" id="PR00080">
    <property type="entry name" value="SDRFAMILY"/>
</dbReference>
<dbReference type="PRINTS" id="PR00081">
    <property type="entry name" value="GDHRDH"/>
</dbReference>
<protein>
    <submittedName>
        <fullName evidence="4">Putative oxidoreductase</fullName>
    </submittedName>
</protein>
<evidence type="ECO:0000313" key="4">
    <source>
        <dbReference type="EMBL" id="TVY39736.1"/>
    </source>
</evidence>
<dbReference type="PANTHER" id="PTHR42760:SF124">
    <property type="entry name" value="SHORT-CHAIN DEHYDROGENASE_REDUCTASE"/>
    <property type="match status" value="1"/>
</dbReference>
<feature type="domain" description="AB hydrolase-1" evidence="3">
    <location>
        <begin position="32"/>
        <end position="278"/>
    </location>
</feature>
<comment type="caution">
    <text evidence="4">The sequence shown here is derived from an EMBL/GenBank/DDBJ whole genome shotgun (WGS) entry which is preliminary data.</text>
</comment>
<name>A0A8H8UCI8_9HELO</name>
<accession>A0A8H8UCI8</accession>
<dbReference type="Gene3D" id="1.10.10.800">
    <property type="match status" value="1"/>
</dbReference>
<keyword evidence="5" id="KW-1185">Reference proteome</keyword>
<dbReference type="GO" id="GO:0016616">
    <property type="term" value="F:oxidoreductase activity, acting on the CH-OH group of donors, NAD or NADP as acceptor"/>
    <property type="evidence" value="ECO:0007669"/>
    <property type="project" value="TreeGrafter"/>
</dbReference>
<dbReference type="OrthoDB" id="417891at2759"/>
<dbReference type="CDD" id="cd05233">
    <property type="entry name" value="SDR_c"/>
    <property type="match status" value="1"/>
</dbReference>
<dbReference type="Pfam" id="PF13561">
    <property type="entry name" value="adh_short_C2"/>
    <property type="match status" value="1"/>
</dbReference>
<dbReference type="PANTHER" id="PTHR42760">
    <property type="entry name" value="SHORT-CHAIN DEHYDROGENASES/REDUCTASES FAMILY MEMBER"/>
    <property type="match status" value="1"/>
</dbReference>
<gene>
    <name evidence="4" type="ORF">LSUB1_G004174</name>
</gene>
<dbReference type="Pfam" id="PF12697">
    <property type="entry name" value="Abhydrolase_6"/>
    <property type="match status" value="1"/>
</dbReference>
<evidence type="ECO:0000313" key="5">
    <source>
        <dbReference type="Proteomes" id="UP000462212"/>
    </source>
</evidence>
<dbReference type="GO" id="GO:0009688">
    <property type="term" value="P:abscisic acid biosynthetic process"/>
    <property type="evidence" value="ECO:0007669"/>
    <property type="project" value="UniProtKB-ARBA"/>
</dbReference>
<evidence type="ECO:0000256" key="1">
    <source>
        <dbReference type="ARBA" id="ARBA00006484"/>
    </source>
</evidence>
<evidence type="ECO:0000256" key="2">
    <source>
        <dbReference type="ARBA" id="ARBA00022857"/>
    </source>
</evidence>
<dbReference type="SUPFAM" id="SSF51735">
    <property type="entry name" value="NAD(P)-binding Rossmann-fold domains"/>
    <property type="match status" value="1"/>
</dbReference>
<dbReference type="Gene3D" id="3.40.50.720">
    <property type="entry name" value="NAD(P)-binding Rossmann-like Domain"/>
    <property type="match status" value="1"/>
</dbReference>
<dbReference type="SUPFAM" id="SSF53474">
    <property type="entry name" value="alpha/beta-Hydrolases"/>
    <property type="match status" value="1"/>
</dbReference>
<dbReference type="InterPro" id="IPR002347">
    <property type="entry name" value="SDR_fam"/>
</dbReference>
<dbReference type="InterPro" id="IPR036291">
    <property type="entry name" value="NAD(P)-bd_dom_sf"/>
</dbReference>
<dbReference type="InterPro" id="IPR000073">
    <property type="entry name" value="AB_hydrolase_1"/>
</dbReference>
<comment type="similarity">
    <text evidence="1">Belongs to the short-chain dehydrogenases/reductases (SDR) family.</text>
</comment>
<dbReference type="Gene3D" id="3.40.50.1820">
    <property type="entry name" value="alpha/beta hydrolase"/>
    <property type="match status" value="1"/>
</dbReference>
<reference evidence="4 5" key="1">
    <citation type="submission" date="2018-05" db="EMBL/GenBank/DDBJ databases">
        <title>Genome sequencing and assembly of the regulated plant pathogen Lachnellula willkommii and related sister species for the development of diagnostic species identification markers.</title>
        <authorList>
            <person name="Giroux E."/>
            <person name="Bilodeau G."/>
        </authorList>
    </citation>
    <scope>NUCLEOTIDE SEQUENCE [LARGE SCALE GENOMIC DNA]</scope>
    <source>
        <strain evidence="4 5">CBS 197.66</strain>
    </source>
</reference>
<dbReference type="FunFam" id="3.40.50.720:FF:000084">
    <property type="entry name" value="Short-chain dehydrogenase reductase"/>
    <property type="match status" value="1"/>
</dbReference>
<evidence type="ECO:0000259" key="3">
    <source>
        <dbReference type="Pfam" id="PF12697"/>
    </source>
</evidence>
<dbReference type="NCBIfam" id="NF005559">
    <property type="entry name" value="PRK07231.1"/>
    <property type="match status" value="1"/>
</dbReference>
<dbReference type="EMBL" id="QGMJ01000213">
    <property type="protein sequence ID" value="TVY39736.1"/>
    <property type="molecule type" value="Genomic_DNA"/>
</dbReference>
<dbReference type="GO" id="GO:0016787">
    <property type="term" value="F:hydrolase activity"/>
    <property type="evidence" value="ECO:0007669"/>
    <property type="project" value="InterPro"/>
</dbReference>